<proteinExistence type="predicted"/>
<dbReference type="OrthoDB" id="2196194at2759"/>
<dbReference type="InterPro" id="IPR016024">
    <property type="entry name" value="ARM-type_fold"/>
</dbReference>
<reference evidence="5 6" key="1">
    <citation type="journal article" date="2012" name="PLoS Pathog.">
        <title>The genome of the obligate intracellular parasite Trachipleistophora hominis: new insights into microsporidian genome dynamics and reductive evolution.</title>
        <authorList>
            <person name="Heinz E."/>
            <person name="Williams T.A."/>
            <person name="Nakjang S."/>
            <person name="Noel C.J."/>
            <person name="Swan D.C."/>
            <person name="Goldberg A.V."/>
            <person name="Harris S.R."/>
            <person name="Weinmaier T."/>
            <person name="Markert S."/>
            <person name="Becher D."/>
            <person name="Bernhardt J."/>
            <person name="Dagan T."/>
            <person name="Hacker C."/>
            <person name="Lucocq J.M."/>
            <person name="Schweder T."/>
            <person name="Rattei T."/>
            <person name="Hall N."/>
            <person name="Hirt R.P."/>
            <person name="Embley T.M."/>
        </authorList>
    </citation>
    <scope>NUCLEOTIDE SEQUENCE [LARGE SCALE GENOMIC DNA]</scope>
</reference>
<dbReference type="STRING" id="72359.L7JY48"/>
<evidence type="ECO:0000256" key="3">
    <source>
        <dbReference type="SAM" id="MobiDB-lite"/>
    </source>
</evidence>
<organism evidence="5 6">
    <name type="scientific">Trachipleistophora hominis</name>
    <name type="common">Microsporidian parasite</name>
    <dbReference type="NCBI Taxonomy" id="72359"/>
    <lineage>
        <taxon>Eukaryota</taxon>
        <taxon>Fungi</taxon>
        <taxon>Fungi incertae sedis</taxon>
        <taxon>Microsporidia</taxon>
        <taxon>Pleistophoridae</taxon>
        <taxon>Trachipleistophora</taxon>
    </lineage>
</organism>
<protein>
    <submittedName>
        <fullName evidence="5">26S proteasome regulatory complex, subunit RPN2/PSMD1</fullName>
    </submittedName>
</protein>
<dbReference type="VEuPathDB" id="MicrosporidiaDB:THOM_1046"/>
<keyword evidence="1" id="KW-0677">Repeat</keyword>
<keyword evidence="4" id="KW-1133">Transmembrane helix</keyword>
<dbReference type="AlphaFoldDB" id="L7JY48"/>
<dbReference type="PANTHER" id="PTHR10943">
    <property type="entry name" value="26S PROTEASOME NON-ATPASE REGULATORY SUBUNIT"/>
    <property type="match status" value="1"/>
</dbReference>
<dbReference type="GO" id="GO:0043161">
    <property type="term" value="P:proteasome-mediated ubiquitin-dependent protein catabolic process"/>
    <property type="evidence" value="ECO:0007669"/>
    <property type="project" value="TreeGrafter"/>
</dbReference>
<dbReference type="GO" id="GO:0005634">
    <property type="term" value="C:nucleus"/>
    <property type="evidence" value="ECO:0007669"/>
    <property type="project" value="TreeGrafter"/>
</dbReference>
<dbReference type="InParanoid" id="L7JY48"/>
<evidence type="ECO:0000256" key="4">
    <source>
        <dbReference type="SAM" id="Phobius"/>
    </source>
</evidence>
<dbReference type="OMA" id="INYYNIC"/>
<dbReference type="InterPro" id="IPR011989">
    <property type="entry name" value="ARM-like"/>
</dbReference>
<evidence type="ECO:0000256" key="1">
    <source>
        <dbReference type="ARBA" id="ARBA00022737"/>
    </source>
</evidence>
<dbReference type="PANTHER" id="PTHR10943:SF2">
    <property type="entry name" value="26S PROTEASOME NON-ATPASE REGULATORY SUBUNIT 1"/>
    <property type="match status" value="1"/>
</dbReference>
<dbReference type="Pfam" id="PF13646">
    <property type="entry name" value="HEAT_2"/>
    <property type="match status" value="1"/>
</dbReference>
<sequence length="934" mass="106997">MTHHKKHMDVLSILPNIEYNLKKSIDLAATLNTIAGNIEVLAPHINIKLLHDIHERVAANSDTTGISILLSKIYFIRDDYRNSIAYFNGRHKENSFYYHFMHIKLIDTYLNDRDTLSAELVAYVEDILKEENNMGIIMETRRYEMIKEVKDESTLEFLKGMMEIEEFHRLVLKLDLRNEYRYFIDALVYTELMKCTERNDTTEKEEGHVKCTIKHERSTPTEEEAERHGVRYISYSDVEGAKFSCRAAVHAVEAYIASLPLKTQFAASYYVSEVFPQVAVHVNNEHTTEVLNGNFRRMLVKDFLQRNNRTNFSIFSSIAKGIKKNIKALNLPLIFTNTFLNLCTGNDTFYRRNENFFRGLKGWNKYIGIECFGLIHMFSNDDTDTSSEGEPHPEEAAYKNNEDEEGRTGRDRLKLIEILQDLLPSSIKSGAITFDNVNSTESAALHALGLAGKETDFIFNFLDTENFFGSTLGMGNAYFATRNAMLTLKFLENLKREELHFECFAYAIGQINAKSMDLKLLTELESIIRFSEHNRIAYSSAVAMALIVLNDRSYPMYNAQELRSFDFYNPENAATRDIKEHVERIRECAKRMLRTEYRENTALENLVGYVLCLTKNQNAYLRLAGTLCLGTFFVKTGNVAVIDSLLNMVKDNSEDVRRAAILSLGLVVRDENIVSILNFKVLSHCPFVRAAVALTIGLFLCASGDSEAVDVLETLLYDSNPLVVQNACIGLGLLLMQCNSCVSNFKRIVNKVDLIILRSGDNSAKFGALIFRGLINLGGTNLILSYKNSENRINYYNICNYILFYGFNYFYMLIIYLGLCYQPTAFFKVNVNAANKNMKEYRNMKYKLVGKILVEANKKLGMVEDVPLPKRKVKKFRRRGNEQTEPCTCADKEEDKESGKKQAYYVKSGGRITLREMLKTRKKDFAVEFTDDEE</sequence>
<dbReference type="Proteomes" id="UP000011185">
    <property type="component" value="Unassembled WGS sequence"/>
</dbReference>
<evidence type="ECO:0000256" key="2">
    <source>
        <dbReference type="ARBA" id="ARBA00022942"/>
    </source>
</evidence>
<evidence type="ECO:0000313" key="5">
    <source>
        <dbReference type="EMBL" id="ELQ75986.1"/>
    </source>
</evidence>
<keyword evidence="4" id="KW-0472">Membrane</keyword>
<keyword evidence="4" id="KW-0812">Transmembrane</keyword>
<accession>L7JY48</accession>
<feature type="compositionally biased region" description="Basic and acidic residues" evidence="3">
    <location>
        <begin position="389"/>
        <end position="408"/>
    </location>
</feature>
<feature type="region of interest" description="Disordered" evidence="3">
    <location>
        <begin position="382"/>
        <end position="408"/>
    </location>
</feature>
<feature type="transmembrane region" description="Helical" evidence="4">
    <location>
        <begin position="766"/>
        <end position="786"/>
    </location>
</feature>
<dbReference type="SUPFAM" id="SSF48371">
    <property type="entry name" value="ARM repeat"/>
    <property type="match status" value="1"/>
</dbReference>
<keyword evidence="6" id="KW-1185">Reference proteome</keyword>
<keyword evidence="2 5" id="KW-0647">Proteasome</keyword>
<dbReference type="GO" id="GO:0008540">
    <property type="term" value="C:proteasome regulatory particle, base subcomplex"/>
    <property type="evidence" value="ECO:0007669"/>
    <property type="project" value="TreeGrafter"/>
</dbReference>
<dbReference type="HOGENOM" id="CLU_019837_0_0_1"/>
<dbReference type="GO" id="GO:0034515">
    <property type="term" value="C:proteasome storage granule"/>
    <property type="evidence" value="ECO:0007669"/>
    <property type="project" value="TreeGrafter"/>
</dbReference>
<name>L7JY48_TRAHO</name>
<dbReference type="EMBL" id="JH993891">
    <property type="protein sequence ID" value="ELQ75986.1"/>
    <property type="molecule type" value="Genomic_DNA"/>
</dbReference>
<dbReference type="Gene3D" id="1.25.10.10">
    <property type="entry name" value="Leucine-rich Repeat Variant"/>
    <property type="match status" value="1"/>
</dbReference>
<evidence type="ECO:0000313" key="6">
    <source>
        <dbReference type="Proteomes" id="UP000011185"/>
    </source>
</evidence>
<gene>
    <name evidence="5" type="ORF">THOM_1046</name>
</gene>
<dbReference type="FunCoup" id="L7JY48">
    <property type="interactions" value="272"/>
</dbReference>
<feature type="transmembrane region" description="Helical" evidence="4">
    <location>
        <begin position="798"/>
        <end position="819"/>
    </location>
</feature>